<dbReference type="InterPro" id="IPR002921">
    <property type="entry name" value="Fungal_lipase-type"/>
</dbReference>
<dbReference type="HOGENOM" id="CLU_898437_0_0_1"/>
<dbReference type="Proteomes" id="UP000013827">
    <property type="component" value="Unassembled WGS sequence"/>
</dbReference>
<reference evidence="4" key="1">
    <citation type="journal article" date="2013" name="Nature">
        <title>Pan genome of the phytoplankton Emiliania underpins its global distribution.</title>
        <authorList>
            <person name="Read B.A."/>
            <person name="Kegel J."/>
            <person name="Klute M.J."/>
            <person name="Kuo A."/>
            <person name="Lefebvre S.C."/>
            <person name="Maumus F."/>
            <person name="Mayer C."/>
            <person name="Miller J."/>
            <person name="Monier A."/>
            <person name="Salamov A."/>
            <person name="Young J."/>
            <person name="Aguilar M."/>
            <person name="Claverie J.M."/>
            <person name="Frickenhaus S."/>
            <person name="Gonzalez K."/>
            <person name="Herman E.K."/>
            <person name="Lin Y.C."/>
            <person name="Napier J."/>
            <person name="Ogata H."/>
            <person name="Sarno A.F."/>
            <person name="Shmutz J."/>
            <person name="Schroeder D."/>
            <person name="de Vargas C."/>
            <person name="Verret F."/>
            <person name="von Dassow P."/>
            <person name="Valentin K."/>
            <person name="Van de Peer Y."/>
            <person name="Wheeler G."/>
            <person name="Dacks J.B."/>
            <person name="Delwiche C.F."/>
            <person name="Dyhrman S.T."/>
            <person name="Glockner G."/>
            <person name="John U."/>
            <person name="Richards T."/>
            <person name="Worden A.Z."/>
            <person name="Zhang X."/>
            <person name="Grigoriev I.V."/>
            <person name="Allen A.E."/>
            <person name="Bidle K."/>
            <person name="Borodovsky M."/>
            <person name="Bowler C."/>
            <person name="Brownlee C."/>
            <person name="Cock J.M."/>
            <person name="Elias M."/>
            <person name="Gladyshev V.N."/>
            <person name="Groth M."/>
            <person name="Guda C."/>
            <person name="Hadaegh A."/>
            <person name="Iglesias-Rodriguez M.D."/>
            <person name="Jenkins J."/>
            <person name="Jones B.M."/>
            <person name="Lawson T."/>
            <person name="Leese F."/>
            <person name="Lindquist E."/>
            <person name="Lobanov A."/>
            <person name="Lomsadze A."/>
            <person name="Malik S.B."/>
            <person name="Marsh M.E."/>
            <person name="Mackinder L."/>
            <person name="Mock T."/>
            <person name="Mueller-Roeber B."/>
            <person name="Pagarete A."/>
            <person name="Parker M."/>
            <person name="Probert I."/>
            <person name="Quesneville H."/>
            <person name="Raines C."/>
            <person name="Rensing S.A."/>
            <person name="Riano-Pachon D.M."/>
            <person name="Richier S."/>
            <person name="Rokitta S."/>
            <person name="Shiraiwa Y."/>
            <person name="Soanes D.M."/>
            <person name="van der Giezen M."/>
            <person name="Wahlund T.M."/>
            <person name="Williams B."/>
            <person name="Wilson W."/>
            <person name="Wolfe G."/>
            <person name="Wurch L.L."/>
        </authorList>
    </citation>
    <scope>NUCLEOTIDE SEQUENCE</scope>
</reference>
<dbReference type="InterPro" id="IPR051218">
    <property type="entry name" value="Sec_MonoDiacylglyc_Lipase"/>
</dbReference>
<dbReference type="AlphaFoldDB" id="A0A0D3IH29"/>
<feature type="chain" id="PRO_5044241825" description="Fungal lipase-type domain-containing protein" evidence="1">
    <location>
        <begin position="20"/>
        <end position="310"/>
    </location>
</feature>
<keyword evidence="4" id="KW-1185">Reference proteome</keyword>
<dbReference type="PANTHER" id="PTHR45856">
    <property type="entry name" value="ALPHA/BETA-HYDROLASES SUPERFAMILY PROTEIN"/>
    <property type="match status" value="1"/>
</dbReference>
<accession>A0A0D3IH29</accession>
<evidence type="ECO:0000313" key="4">
    <source>
        <dbReference type="Proteomes" id="UP000013827"/>
    </source>
</evidence>
<dbReference type="GeneID" id="17256712"/>
<dbReference type="eggNOG" id="ENOG502SVUX">
    <property type="taxonomic scope" value="Eukaryota"/>
</dbReference>
<evidence type="ECO:0000256" key="1">
    <source>
        <dbReference type="SAM" id="SignalP"/>
    </source>
</evidence>
<protein>
    <recommendedName>
        <fullName evidence="2">Fungal lipase-type domain-containing protein</fullName>
    </recommendedName>
</protein>
<evidence type="ECO:0000313" key="3">
    <source>
        <dbReference type="EnsemblProtists" id="EOD10564"/>
    </source>
</evidence>
<dbReference type="CDD" id="cd00519">
    <property type="entry name" value="Lipase_3"/>
    <property type="match status" value="1"/>
</dbReference>
<reference evidence="3" key="2">
    <citation type="submission" date="2024-10" db="UniProtKB">
        <authorList>
            <consortium name="EnsemblProtists"/>
        </authorList>
    </citation>
    <scope>IDENTIFICATION</scope>
</reference>
<dbReference type="KEGG" id="ehx:EMIHUDRAFT_248322"/>
<name>A0A0D3IH29_EMIH1</name>
<evidence type="ECO:0000259" key="2">
    <source>
        <dbReference type="Pfam" id="PF01764"/>
    </source>
</evidence>
<sequence>MCRIFAILVALALPTSTSAIAAAHVAAPSRRPPPSMLAADDRWAAAREAGERTSQRTDLLARSLLAARACSLAFVPPSAIRYEPYAKGLRCVAQIEDPATLSGATVLETAAGEVVLACRGSASFKNFGTTTDIGPEPLLANPMARVHRGFQRASEGMWPLLRPHLPATGGRLLVTGHSLGGGTATLLALKCEAAGLTPELITVAGPRLGDAAFASHYRERCGEAVHLVHERDEVLTSNTKLWDDLGFAHVRAEQKVERLYDDGSGEACLAAEGGGGPPSLQGILVDHCEYLGLYIGVRAEHPSVWLRPPW</sequence>
<dbReference type="EnsemblProtists" id="EOD10564">
    <property type="protein sequence ID" value="EOD10564"/>
    <property type="gene ID" value="EMIHUDRAFT_248322"/>
</dbReference>
<organism evidence="3 4">
    <name type="scientific">Emiliania huxleyi (strain CCMP1516)</name>
    <dbReference type="NCBI Taxonomy" id="280463"/>
    <lineage>
        <taxon>Eukaryota</taxon>
        <taxon>Haptista</taxon>
        <taxon>Haptophyta</taxon>
        <taxon>Prymnesiophyceae</taxon>
        <taxon>Isochrysidales</taxon>
        <taxon>Noelaerhabdaceae</taxon>
        <taxon>Emiliania</taxon>
    </lineage>
</organism>
<keyword evidence="1" id="KW-0732">Signal</keyword>
<dbReference type="PaxDb" id="2903-EOD10564"/>
<feature type="signal peptide" evidence="1">
    <location>
        <begin position="1"/>
        <end position="19"/>
    </location>
</feature>
<dbReference type="SUPFAM" id="SSF53474">
    <property type="entry name" value="alpha/beta-Hydrolases"/>
    <property type="match status" value="1"/>
</dbReference>
<dbReference type="PANTHER" id="PTHR45856:SF24">
    <property type="entry name" value="FUNGAL LIPASE-LIKE DOMAIN-CONTAINING PROTEIN"/>
    <property type="match status" value="1"/>
</dbReference>
<dbReference type="Gene3D" id="3.40.50.1820">
    <property type="entry name" value="alpha/beta hydrolase"/>
    <property type="match status" value="1"/>
</dbReference>
<feature type="domain" description="Fungal lipase-type" evidence="2">
    <location>
        <begin position="115"/>
        <end position="234"/>
    </location>
</feature>
<dbReference type="GO" id="GO:0006629">
    <property type="term" value="P:lipid metabolic process"/>
    <property type="evidence" value="ECO:0007669"/>
    <property type="project" value="InterPro"/>
</dbReference>
<dbReference type="Pfam" id="PF01764">
    <property type="entry name" value="Lipase_3"/>
    <property type="match status" value="1"/>
</dbReference>
<proteinExistence type="predicted"/>
<dbReference type="InterPro" id="IPR029058">
    <property type="entry name" value="AB_hydrolase_fold"/>
</dbReference>
<dbReference type="RefSeq" id="XP_005762993.1">
    <property type="nucleotide sequence ID" value="XM_005762936.1"/>
</dbReference>